<comment type="pathway">
    <text evidence="1 7">Pyrimidine metabolism; UMP biosynthesis via de novo pathway; UMP from orotate: step 1/2.</text>
</comment>
<evidence type="ECO:0000313" key="10">
    <source>
        <dbReference type="EMBL" id="ARE89262.1"/>
    </source>
</evidence>
<dbReference type="RefSeq" id="WP_070963868.1">
    <property type="nucleotide sequence ID" value="NZ_CP017603.1"/>
</dbReference>
<dbReference type="PANTHER" id="PTHR19278">
    <property type="entry name" value="OROTATE PHOSPHORIBOSYLTRANSFERASE"/>
    <property type="match status" value="1"/>
</dbReference>
<evidence type="ECO:0000256" key="4">
    <source>
        <dbReference type="ARBA" id="ARBA00022679"/>
    </source>
</evidence>
<organism evidence="10 12">
    <name type="scientific">Clostridium formicaceticum</name>
    <dbReference type="NCBI Taxonomy" id="1497"/>
    <lineage>
        <taxon>Bacteria</taxon>
        <taxon>Bacillati</taxon>
        <taxon>Bacillota</taxon>
        <taxon>Clostridia</taxon>
        <taxon>Eubacteriales</taxon>
        <taxon>Clostridiaceae</taxon>
        <taxon>Clostridium</taxon>
    </lineage>
</organism>
<reference evidence="10 12" key="2">
    <citation type="submission" date="2017-03" db="EMBL/GenBank/DDBJ databases">
        <title>Complete sequence of Clostridium formicaceticum DSM 92.</title>
        <authorList>
            <person name="Poehlein A."/>
            <person name="Karl M."/>
            <person name="Bengelsdorf F.R."/>
            <person name="Duerre P."/>
            <person name="Daniel R."/>
        </authorList>
    </citation>
    <scope>NUCLEOTIDE SEQUENCE [LARGE SCALE GENOMIC DNA]</scope>
    <source>
        <strain evidence="10 12">DSM 92</strain>
    </source>
</reference>
<dbReference type="NCBIfam" id="TIGR01367">
    <property type="entry name" value="pyrE_Therm"/>
    <property type="match status" value="1"/>
</dbReference>
<dbReference type="Proteomes" id="UP000177894">
    <property type="component" value="Chromosome"/>
</dbReference>
<comment type="similarity">
    <text evidence="7">Belongs to the purine/pyrimidine phosphoribosyltransferase family. PyrE subfamily.</text>
</comment>
<feature type="binding site" description="in other chain" evidence="7">
    <location>
        <begin position="115"/>
        <end position="123"/>
    </location>
    <ligand>
        <name>5-phospho-alpha-D-ribose 1-diphosphate</name>
        <dbReference type="ChEBI" id="CHEBI:58017"/>
        <note>ligand shared between dimeric partners</note>
    </ligand>
</feature>
<comment type="subunit">
    <text evidence="7">Homodimer.</text>
</comment>
<feature type="binding site" evidence="7">
    <location>
        <position position="119"/>
    </location>
    <ligand>
        <name>orotate</name>
        <dbReference type="ChEBI" id="CHEBI:30839"/>
    </ligand>
</feature>
<dbReference type="KEGG" id="cfm:BJL90_02150"/>
<dbReference type="AlphaFoldDB" id="A0AAC9WHM2"/>
<keyword evidence="6 7" id="KW-0665">Pyrimidine biosynthesis</keyword>
<dbReference type="GO" id="GO:0004588">
    <property type="term" value="F:orotate phosphoribosyltransferase activity"/>
    <property type="evidence" value="ECO:0007669"/>
    <property type="project" value="UniProtKB-UniRule"/>
</dbReference>
<dbReference type="EC" id="2.4.2.10" evidence="2 7"/>
<comment type="catalytic activity">
    <reaction evidence="7">
        <text>orotidine 5'-phosphate + diphosphate = orotate + 5-phospho-alpha-D-ribose 1-diphosphate</text>
        <dbReference type="Rhea" id="RHEA:10380"/>
        <dbReference type="ChEBI" id="CHEBI:30839"/>
        <dbReference type="ChEBI" id="CHEBI:33019"/>
        <dbReference type="ChEBI" id="CHEBI:57538"/>
        <dbReference type="ChEBI" id="CHEBI:58017"/>
        <dbReference type="EC" id="2.4.2.10"/>
    </reaction>
</comment>
<keyword evidence="4 7" id="KW-0808">Transferase</keyword>
<feature type="domain" description="Phosphoribosyltransferase" evidence="8">
    <location>
        <begin position="39"/>
        <end position="149"/>
    </location>
</feature>
<comment type="caution">
    <text evidence="7">Lacks conserved residue(s) required for the propagation of feature annotation.</text>
</comment>
<sequence length="192" mass="21084">MLTKERVIEILEKSEVLLQGHFLLTSGRHSNQYMQCAKILQYPEYTAEIAKGLAKEFQGDQIDIVIGPAMGGIIFSYELARQLKAKNLFAERENGKMTLRRGFSIPKGARVLVAEDVITTGGSVREVIDIVKEQEGEVVGVAVLVDRSNGSIDFGTKLRAALSTEVVSYDAEECAICKEGKLPLVKPGSRKL</sequence>
<keyword evidence="11" id="KW-1185">Reference proteome</keyword>
<evidence type="ECO:0000313" key="12">
    <source>
        <dbReference type="Proteomes" id="UP000192478"/>
    </source>
</evidence>
<evidence type="ECO:0000256" key="5">
    <source>
        <dbReference type="ARBA" id="ARBA00022842"/>
    </source>
</evidence>
<comment type="function">
    <text evidence="7">Catalyzes the transfer of a ribosyl phosphate group from 5-phosphoribose 1-diphosphate to orotate, leading to the formation of orotidine monophosphate (OMP).</text>
</comment>
<dbReference type="InterPro" id="IPR000836">
    <property type="entry name" value="PRTase_dom"/>
</dbReference>
<dbReference type="HAMAP" id="MF_01208">
    <property type="entry name" value="PyrE"/>
    <property type="match status" value="1"/>
</dbReference>
<keyword evidence="3 7" id="KW-0328">Glycosyltransferase</keyword>
<gene>
    <name evidence="7 10" type="primary">pyrE</name>
    <name evidence="9" type="ORF">BJL90_02150</name>
    <name evidence="10" type="ORF">CLFO_36690</name>
</gene>
<keyword evidence="5 7" id="KW-0460">Magnesium</keyword>
<dbReference type="SUPFAM" id="SSF53271">
    <property type="entry name" value="PRTase-like"/>
    <property type="match status" value="1"/>
</dbReference>
<dbReference type="EMBL" id="CP020559">
    <property type="protein sequence ID" value="ARE89262.1"/>
    <property type="molecule type" value="Genomic_DNA"/>
</dbReference>
<evidence type="ECO:0000259" key="8">
    <source>
        <dbReference type="Pfam" id="PF00156"/>
    </source>
</evidence>
<dbReference type="EMBL" id="CP017603">
    <property type="protein sequence ID" value="AOY74862.1"/>
    <property type="molecule type" value="Genomic_DNA"/>
</dbReference>
<dbReference type="GO" id="GO:0019856">
    <property type="term" value="P:pyrimidine nucleobase biosynthetic process"/>
    <property type="evidence" value="ECO:0007669"/>
    <property type="project" value="InterPro"/>
</dbReference>
<evidence type="ECO:0000313" key="9">
    <source>
        <dbReference type="EMBL" id="AOY74862.1"/>
    </source>
</evidence>
<dbReference type="InterPro" id="IPR029057">
    <property type="entry name" value="PRTase-like"/>
</dbReference>
<evidence type="ECO:0000256" key="3">
    <source>
        <dbReference type="ARBA" id="ARBA00022676"/>
    </source>
</evidence>
<accession>A0AAC9WHM2</accession>
<evidence type="ECO:0000256" key="6">
    <source>
        <dbReference type="ARBA" id="ARBA00022975"/>
    </source>
</evidence>
<proteinExistence type="inferred from homology"/>
<evidence type="ECO:0000256" key="1">
    <source>
        <dbReference type="ARBA" id="ARBA00004889"/>
    </source>
</evidence>
<dbReference type="Proteomes" id="UP000192478">
    <property type="component" value="Chromosome"/>
</dbReference>
<comment type="cofactor">
    <cofactor evidence="7">
        <name>Mg(2+)</name>
        <dbReference type="ChEBI" id="CHEBI:18420"/>
    </cofactor>
</comment>
<dbReference type="InterPro" id="IPR006273">
    <property type="entry name" value="Orotate_PRibTrfase_bac"/>
</dbReference>
<dbReference type="InterPro" id="IPR023031">
    <property type="entry name" value="OPRT"/>
</dbReference>
<evidence type="ECO:0000313" key="11">
    <source>
        <dbReference type="Proteomes" id="UP000177894"/>
    </source>
</evidence>
<protein>
    <recommendedName>
        <fullName evidence="2 7">Orotate phosphoribosyltransferase</fullName>
        <shortName evidence="7">OPRT</shortName>
        <shortName evidence="7">OPRTase</shortName>
        <ecNumber evidence="2 7">2.4.2.10</ecNumber>
    </recommendedName>
</protein>
<dbReference type="GO" id="GO:0000287">
    <property type="term" value="F:magnesium ion binding"/>
    <property type="evidence" value="ECO:0007669"/>
    <property type="project" value="UniProtKB-UniRule"/>
</dbReference>
<evidence type="ECO:0000256" key="7">
    <source>
        <dbReference type="HAMAP-Rule" id="MF_01208"/>
    </source>
</evidence>
<dbReference type="CDD" id="cd06223">
    <property type="entry name" value="PRTases_typeI"/>
    <property type="match status" value="1"/>
</dbReference>
<name>A0AAC9WHM2_9CLOT</name>
<dbReference type="GO" id="GO:0044205">
    <property type="term" value="P:'de novo' UMP biosynthetic process"/>
    <property type="evidence" value="ECO:0007669"/>
    <property type="project" value="UniProtKB-UniRule"/>
</dbReference>
<evidence type="ECO:0000256" key="2">
    <source>
        <dbReference type="ARBA" id="ARBA00011971"/>
    </source>
</evidence>
<reference evidence="9 11" key="1">
    <citation type="submission" date="2016-10" db="EMBL/GenBank/DDBJ databases">
        <title>Complete Genome Sequence of Acetogen Clostridium formicoaceticum ATCC 27076.</title>
        <authorList>
            <person name="Bao T."/>
            <person name="Cheng C."/>
            <person name="Zhao J."/>
            <person name="Yang S.-T."/>
            <person name="Wang J."/>
            <person name="Wang M."/>
        </authorList>
    </citation>
    <scope>NUCLEOTIDE SEQUENCE [LARGE SCALE GENOMIC DNA]</scope>
    <source>
        <strain evidence="9 11">ATCC 27076</strain>
    </source>
</reference>
<feature type="binding site" evidence="7">
    <location>
        <position position="147"/>
    </location>
    <ligand>
        <name>orotate</name>
        <dbReference type="ChEBI" id="CHEBI:30839"/>
    </ligand>
</feature>
<dbReference type="Pfam" id="PF00156">
    <property type="entry name" value="Pribosyltran"/>
    <property type="match status" value="1"/>
</dbReference>
<dbReference type="Gene3D" id="3.40.50.2020">
    <property type="match status" value="1"/>
</dbReference>
<dbReference type="PANTHER" id="PTHR19278:SF9">
    <property type="entry name" value="URIDINE 5'-MONOPHOSPHATE SYNTHASE"/>
    <property type="match status" value="1"/>
</dbReference>